<evidence type="ECO:0000259" key="3">
    <source>
        <dbReference type="Pfam" id="PF00326"/>
    </source>
</evidence>
<keyword evidence="4" id="KW-0645">Protease</keyword>
<dbReference type="InterPro" id="IPR001375">
    <property type="entry name" value="Peptidase_S9_cat"/>
</dbReference>
<comment type="caution">
    <text evidence="4">The sequence shown here is derived from an EMBL/GenBank/DDBJ whole genome shotgun (WGS) entry which is preliminary data.</text>
</comment>
<dbReference type="EMBL" id="PDJD01000001">
    <property type="protein sequence ID" value="PFG20522.1"/>
    <property type="molecule type" value="Genomic_DNA"/>
</dbReference>
<dbReference type="Pfam" id="PF00326">
    <property type="entry name" value="Peptidase_S9"/>
    <property type="match status" value="1"/>
</dbReference>
<keyword evidence="1" id="KW-0378">Hydrolase</keyword>
<dbReference type="InterPro" id="IPR011659">
    <property type="entry name" value="WD40"/>
</dbReference>
<dbReference type="InterPro" id="IPR011042">
    <property type="entry name" value="6-blade_b-propeller_TolB-like"/>
</dbReference>
<dbReference type="Gene3D" id="2.120.10.60">
    <property type="entry name" value="Tricorn protease N-terminal domain"/>
    <property type="match status" value="1"/>
</dbReference>
<gene>
    <name evidence="4" type="ORF">ATL40_2125</name>
</gene>
<organism evidence="4 5">
    <name type="scientific">Serinibacter salmoneus</name>
    <dbReference type="NCBI Taxonomy" id="556530"/>
    <lineage>
        <taxon>Bacteria</taxon>
        <taxon>Bacillati</taxon>
        <taxon>Actinomycetota</taxon>
        <taxon>Actinomycetes</taxon>
        <taxon>Micrococcales</taxon>
        <taxon>Beutenbergiaceae</taxon>
        <taxon>Serinibacter</taxon>
    </lineage>
</organism>
<dbReference type="AlphaFoldDB" id="A0A2A9D3I8"/>
<dbReference type="SUPFAM" id="SSF82171">
    <property type="entry name" value="DPP6 N-terminal domain-like"/>
    <property type="match status" value="1"/>
</dbReference>
<name>A0A2A9D3I8_9MICO</name>
<dbReference type="PANTHER" id="PTHR42776:SF27">
    <property type="entry name" value="DIPEPTIDYL PEPTIDASE FAMILY MEMBER 6"/>
    <property type="match status" value="1"/>
</dbReference>
<dbReference type="GO" id="GO:0004177">
    <property type="term" value="F:aminopeptidase activity"/>
    <property type="evidence" value="ECO:0007669"/>
    <property type="project" value="UniProtKB-KW"/>
</dbReference>
<keyword evidence="5" id="KW-1185">Reference proteome</keyword>
<keyword evidence="2" id="KW-0720">Serine protease</keyword>
<dbReference type="OrthoDB" id="262125at2"/>
<dbReference type="RefSeq" id="WP_098469479.1">
    <property type="nucleotide sequence ID" value="NZ_PDJD01000001.1"/>
</dbReference>
<sequence length="727" mass="77065">MRPEDLDLLRTVGHPSLDPSGAWAVVAVTRSDLESDSYRSRLWRVPLTAQAPWQPLTSGTRDSSPVVSPDGSRIAFLRATGSAPPQLAIMSADGGEAEVLTDHLLGVSGTPVFSPDSTRIAYVARVPEHGRFGTDSAVGPDAEPARRITTFTYRLDGPGFTIGRPSHLHLIDVPAPAEPGREQHPPRPVRITSGLDGVSAPVFSPDGDRILALREVPDTLRPDLVEILLDVPSEEAAQPASEPGGAAVRPATIRAIPIPLAVRAIAFGAATARTQVTGDLQNHLAVAAELPREGEGAARGSQDGAAQVQEGHEVYFLASDYGPDGVELVGVNAALMRADLIHGELHHLTRLTDPEIDDLHPGAGPGAGGIQVLTGGADAAVLLTRVRRGRTELVLAQGAAAGADLRVLHTGSVVGAHALPDGRVVAGVVLPESPGEVVLLDSADAGGTPRVWSLGDLAAALREARGVRISTELTAQAPDGYPVHGWLATPDPQRVGAGPHPVLLMIHGGPYAAYEDVFFDEVQAYTQAGYAVVYGNPRGGAGYGADHGRAIQGRWGTVDAQDVLALLDHALATHPELDAARTGVLGGSYGGYLTAWLTTRTDRFVAAVVERGFLDPISFAGSSDIGWVFGHQNLGEDPERLAAQSPMAHLSRVVTPTLVIHSEQDWRCPVEQGQRWYVGLRRQGVPTELLLFPGEGHELSRSGRPRHRRERFEAILEWFGRYLPLEA</sequence>
<dbReference type="Gene3D" id="3.40.50.1820">
    <property type="entry name" value="alpha/beta hydrolase"/>
    <property type="match status" value="1"/>
</dbReference>
<dbReference type="PANTHER" id="PTHR42776">
    <property type="entry name" value="SERINE PEPTIDASE S9 FAMILY MEMBER"/>
    <property type="match status" value="1"/>
</dbReference>
<evidence type="ECO:0000313" key="5">
    <source>
        <dbReference type="Proteomes" id="UP000224915"/>
    </source>
</evidence>
<proteinExistence type="predicted"/>
<evidence type="ECO:0000256" key="1">
    <source>
        <dbReference type="ARBA" id="ARBA00022801"/>
    </source>
</evidence>
<evidence type="ECO:0000256" key="2">
    <source>
        <dbReference type="ARBA" id="ARBA00022825"/>
    </source>
</evidence>
<dbReference type="GO" id="GO:0004252">
    <property type="term" value="F:serine-type endopeptidase activity"/>
    <property type="evidence" value="ECO:0007669"/>
    <property type="project" value="TreeGrafter"/>
</dbReference>
<dbReference type="GO" id="GO:0006508">
    <property type="term" value="P:proteolysis"/>
    <property type="evidence" value="ECO:0007669"/>
    <property type="project" value="InterPro"/>
</dbReference>
<dbReference type="Pfam" id="PF07676">
    <property type="entry name" value="PD40"/>
    <property type="match status" value="2"/>
</dbReference>
<feature type="domain" description="Peptidase S9 prolyl oligopeptidase catalytic" evidence="3">
    <location>
        <begin position="519"/>
        <end position="723"/>
    </location>
</feature>
<keyword evidence="4" id="KW-0031">Aminopeptidase</keyword>
<dbReference type="Gene3D" id="2.120.10.30">
    <property type="entry name" value="TolB, C-terminal domain"/>
    <property type="match status" value="1"/>
</dbReference>
<reference evidence="4 5" key="1">
    <citation type="submission" date="2017-10" db="EMBL/GenBank/DDBJ databases">
        <title>Sequencing the genomes of 1000 actinobacteria strains.</title>
        <authorList>
            <person name="Klenk H.-P."/>
        </authorList>
    </citation>
    <scope>NUCLEOTIDE SEQUENCE [LARGE SCALE GENOMIC DNA]</scope>
    <source>
        <strain evidence="4 5">DSM 21801</strain>
    </source>
</reference>
<dbReference type="SUPFAM" id="SSF53474">
    <property type="entry name" value="alpha/beta-Hydrolases"/>
    <property type="match status" value="1"/>
</dbReference>
<evidence type="ECO:0000313" key="4">
    <source>
        <dbReference type="EMBL" id="PFG20522.1"/>
    </source>
</evidence>
<dbReference type="InterPro" id="IPR029058">
    <property type="entry name" value="AB_hydrolase_fold"/>
</dbReference>
<protein>
    <submittedName>
        <fullName evidence="4">Dipeptidyl aminopeptidase/acylaminoacyl peptidase</fullName>
    </submittedName>
</protein>
<accession>A0A2A9D3I8</accession>
<dbReference type="Proteomes" id="UP000224915">
    <property type="component" value="Unassembled WGS sequence"/>
</dbReference>